<dbReference type="RefSeq" id="WP_220206340.1">
    <property type="nucleotide sequence ID" value="NZ_BNJK01000001.1"/>
</dbReference>
<name>A0A8J3IKV2_9CHLR</name>
<keyword evidence="2" id="KW-1185">Reference proteome</keyword>
<organism evidence="1 2">
    <name type="scientific">Reticulibacter mediterranei</name>
    <dbReference type="NCBI Taxonomy" id="2778369"/>
    <lineage>
        <taxon>Bacteria</taxon>
        <taxon>Bacillati</taxon>
        <taxon>Chloroflexota</taxon>
        <taxon>Ktedonobacteria</taxon>
        <taxon>Ktedonobacterales</taxon>
        <taxon>Reticulibacteraceae</taxon>
        <taxon>Reticulibacter</taxon>
    </lineage>
</organism>
<proteinExistence type="predicted"/>
<comment type="caution">
    <text evidence="1">The sequence shown here is derived from an EMBL/GenBank/DDBJ whole genome shotgun (WGS) entry which is preliminary data.</text>
</comment>
<dbReference type="Proteomes" id="UP000597444">
    <property type="component" value="Unassembled WGS sequence"/>
</dbReference>
<dbReference type="AlphaFoldDB" id="A0A8J3IKV2"/>
<gene>
    <name evidence="1" type="ORF">KSF_057210</name>
</gene>
<accession>A0A8J3IKV2</accession>
<protein>
    <submittedName>
        <fullName evidence="1">Uncharacterized protein</fullName>
    </submittedName>
</protein>
<dbReference type="EMBL" id="BNJK01000001">
    <property type="protein sequence ID" value="GHO95673.1"/>
    <property type="molecule type" value="Genomic_DNA"/>
</dbReference>
<sequence length="89" mass="10525">MITPTLNQTEGVWINRTSDQGDHYIQAIFPKENHSDLSHRSNCNELIRRGNLQPEYADYLPPAQRTWDQEQRYHYVHILTSPDAKNIIY</sequence>
<evidence type="ECO:0000313" key="1">
    <source>
        <dbReference type="EMBL" id="GHO95673.1"/>
    </source>
</evidence>
<reference evidence="1" key="1">
    <citation type="submission" date="2020-10" db="EMBL/GenBank/DDBJ databases">
        <title>Taxonomic study of unclassified bacteria belonging to the class Ktedonobacteria.</title>
        <authorList>
            <person name="Yabe S."/>
            <person name="Wang C.M."/>
            <person name="Zheng Y."/>
            <person name="Sakai Y."/>
            <person name="Cavaletti L."/>
            <person name="Monciardini P."/>
            <person name="Donadio S."/>
        </authorList>
    </citation>
    <scope>NUCLEOTIDE SEQUENCE</scope>
    <source>
        <strain evidence="1">ID150040</strain>
    </source>
</reference>
<evidence type="ECO:0000313" key="2">
    <source>
        <dbReference type="Proteomes" id="UP000597444"/>
    </source>
</evidence>